<evidence type="ECO:0000313" key="4">
    <source>
        <dbReference type="Proteomes" id="UP000540787"/>
    </source>
</evidence>
<gene>
    <name evidence="3" type="ORF">HD842_000491</name>
</gene>
<sequence length="64" mass="7236">MHTEQVQRHRTPIHTATAVDRSNPKKPRRHIAKDIVASSRRLRQRIGVVAVVCISLATLLVAFE</sequence>
<evidence type="ECO:0000256" key="2">
    <source>
        <dbReference type="SAM" id="Phobius"/>
    </source>
</evidence>
<keyword evidence="2" id="KW-0812">Transmembrane</keyword>
<dbReference type="EMBL" id="JACHBX010000001">
    <property type="protein sequence ID" value="MBB6132380.1"/>
    <property type="molecule type" value="Genomic_DNA"/>
</dbReference>
<protein>
    <submittedName>
        <fullName evidence="3">Uncharacterized protein</fullName>
    </submittedName>
</protein>
<proteinExistence type="predicted"/>
<dbReference type="AlphaFoldDB" id="A0A7W9U699"/>
<reference evidence="3 4" key="1">
    <citation type="submission" date="2020-08" db="EMBL/GenBank/DDBJ databases">
        <title>The Agave Microbiome: Exploring the role of microbial communities in plant adaptations to desert environments.</title>
        <authorList>
            <person name="Partida-Martinez L.P."/>
        </authorList>
    </citation>
    <scope>NUCLEOTIDE SEQUENCE [LARGE SCALE GENOMIC DNA]</scope>
    <source>
        <strain evidence="3 4">AT3.2</strain>
    </source>
</reference>
<evidence type="ECO:0000256" key="1">
    <source>
        <dbReference type="SAM" id="MobiDB-lite"/>
    </source>
</evidence>
<dbReference type="Proteomes" id="UP000540787">
    <property type="component" value="Unassembled WGS sequence"/>
</dbReference>
<name>A0A7W9U699_9BURK</name>
<accession>A0A7W9U699</accession>
<organism evidence="3 4">
    <name type="scientific">Massilia aurea</name>
    <dbReference type="NCBI Taxonomy" id="373040"/>
    <lineage>
        <taxon>Bacteria</taxon>
        <taxon>Pseudomonadati</taxon>
        <taxon>Pseudomonadota</taxon>
        <taxon>Betaproteobacteria</taxon>
        <taxon>Burkholderiales</taxon>
        <taxon>Oxalobacteraceae</taxon>
        <taxon>Telluria group</taxon>
        <taxon>Massilia</taxon>
    </lineage>
</organism>
<keyword evidence="2" id="KW-1133">Transmembrane helix</keyword>
<feature type="region of interest" description="Disordered" evidence="1">
    <location>
        <begin position="1"/>
        <end position="30"/>
    </location>
</feature>
<feature type="transmembrane region" description="Helical" evidence="2">
    <location>
        <begin position="46"/>
        <end position="63"/>
    </location>
</feature>
<evidence type="ECO:0000313" key="3">
    <source>
        <dbReference type="EMBL" id="MBB6132380.1"/>
    </source>
</evidence>
<keyword evidence="2" id="KW-0472">Membrane</keyword>
<comment type="caution">
    <text evidence="3">The sequence shown here is derived from an EMBL/GenBank/DDBJ whole genome shotgun (WGS) entry which is preliminary data.</text>
</comment>
<dbReference type="RefSeq" id="WP_183550491.1">
    <property type="nucleotide sequence ID" value="NZ_BAAAEK010000002.1"/>
</dbReference>
<keyword evidence="4" id="KW-1185">Reference proteome</keyword>